<dbReference type="EMBL" id="JAKFHA010000026">
    <property type="protein sequence ID" value="MCF2531764.1"/>
    <property type="molecule type" value="Genomic_DNA"/>
</dbReference>
<sequence>MSEDAPTRCETCGQPCAATPFGPLCSWDCFDVVPDDPAAAAERMAGAPAAFAYFLRLGPGVRVDDEG</sequence>
<proteinExistence type="predicted"/>
<dbReference type="AlphaFoldDB" id="A0AA41U7A2"/>
<evidence type="ECO:0000313" key="2">
    <source>
        <dbReference type="Proteomes" id="UP001165378"/>
    </source>
</evidence>
<comment type="caution">
    <text evidence="1">The sequence shown here is derived from an EMBL/GenBank/DDBJ whole genome shotgun (WGS) entry which is preliminary data.</text>
</comment>
<organism evidence="1 2">
    <name type="scientific">Yinghuangia soli</name>
    <dbReference type="NCBI Taxonomy" id="2908204"/>
    <lineage>
        <taxon>Bacteria</taxon>
        <taxon>Bacillati</taxon>
        <taxon>Actinomycetota</taxon>
        <taxon>Actinomycetes</taxon>
        <taxon>Kitasatosporales</taxon>
        <taxon>Streptomycetaceae</taxon>
        <taxon>Yinghuangia</taxon>
    </lineage>
</organism>
<protein>
    <submittedName>
        <fullName evidence="1">Uncharacterized protein</fullName>
    </submittedName>
</protein>
<dbReference type="RefSeq" id="WP_235056411.1">
    <property type="nucleotide sequence ID" value="NZ_JAKFHA010000026.1"/>
</dbReference>
<accession>A0AA41U7A2</accession>
<dbReference type="Proteomes" id="UP001165378">
    <property type="component" value="Unassembled WGS sequence"/>
</dbReference>
<evidence type="ECO:0000313" key="1">
    <source>
        <dbReference type="EMBL" id="MCF2531764.1"/>
    </source>
</evidence>
<gene>
    <name evidence="1" type="ORF">LZ495_31730</name>
</gene>
<reference evidence="1" key="1">
    <citation type="submission" date="2022-01" db="EMBL/GenBank/DDBJ databases">
        <title>Genome-Based Taxonomic Classification of the Phylum Actinobacteria.</title>
        <authorList>
            <person name="Gao Y."/>
        </authorList>
    </citation>
    <scope>NUCLEOTIDE SEQUENCE</scope>
    <source>
        <strain evidence="1">KLBMP 8922</strain>
    </source>
</reference>
<keyword evidence="2" id="KW-1185">Reference proteome</keyword>
<name>A0AA41U7A2_9ACTN</name>